<protein>
    <recommendedName>
        <fullName evidence="4">60S ribosomal protein L7a</fullName>
    </recommendedName>
</protein>
<accession>A0ABQ7H7R5</accession>
<comment type="function">
    <text evidence="4">Component of the ribosome.</text>
</comment>
<proteinExistence type="inferred from homology"/>
<evidence type="ECO:0000256" key="1">
    <source>
        <dbReference type="ARBA" id="ARBA00007337"/>
    </source>
</evidence>
<dbReference type="InterPro" id="IPR004038">
    <property type="entry name" value="Ribosomal_eL8/eL30/eS12/Gad45"/>
</dbReference>
<evidence type="ECO:0000259" key="6">
    <source>
        <dbReference type="Pfam" id="PF01248"/>
    </source>
</evidence>
<evidence type="ECO:0000256" key="3">
    <source>
        <dbReference type="ARBA" id="ARBA00023274"/>
    </source>
</evidence>
<evidence type="ECO:0000313" key="7">
    <source>
        <dbReference type="EMBL" id="KAF5842903.1"/>
    </source>
</evidence>
<keyword evidence="2 4" id="KW-0689">Ribosomal protein</keyword>
<dbReference type="PANTHER" id="PTHR23105">
    <property type="entry name" value="RIBOSOMAL PROTEIN L7AE FAMILY MEMBER"/>
    <property type="match status" value="1"/>
</dbReference>
<dbReference type="InterPro" id="IPR050257">
    <property type="entry name" value="eL8/uL1-like"/>
</dbReference>
<organism evidence="7 8">
    <name type="scientific">Dunaliella salina</name>
    <name type="common">Green alga</name>
    <name type="synonym">Protococcus salinus</name>
    <dbReference type="NCBI Taxonomy" id="3046"/>
    <lineage>
        <taxon>Eukaryota</taxon>
        <taxon>Viridiplantae</taxon>
        <taxon>Chlorophyta</taxon>
        <taxon>core chlorophytes</taxon>
        <taxon>Chlorophyceae</taxon>
        <taxon>CS clade</taxon>
        <taxon>Chlamydomonadales</taxon>
        <taxon>Dunaliellaceae</taxon>
        <taxon>Dunaliella</taxon>
    </lineage>
</organism>
<feature type="region of interest" description="Disordered" evidence="5">
    <location>
        <begin position="1"/>
        <end position="41"/>
    </location>
</feature>
<feature type="domain" description="Ribosomal protein eL8/eL30/eS12/Gadd45" evidence="6">
    <location>
        <begin position="124"/>
        <end position="210"/>
    </location>
</feature>
<keyword evidence="8" id="KW-1185">Reference proteome</keyword>
<dbReference type="Proteomes" id="UP000815325">
    <property type="component" value="Unassembled WGS sequence"/>
</dbReference>
<dbReference type="EMBL" id="MU069452">
    <property type="protein sequence ID" value="KAF5842903.1"/>
    <property type="molecule type" value="Genomic_DNA"/>
</dbReference>
<dbReference type="GO" id="GO:0005840">
    <property type="term" value="C:ribosome"/>
    <property type="evidence" value="ECO:0007669"/>
    <property type="project" value="UniProtKB-KW"/>
</dbReference>
<evidence type="ECO:0000256" key="4">
    <source>
        <dbReference type="RuleBase" id="RU367042"/>
    </source>
</evidence>
<feature type="compositionally biased region" description="Low complexity" evidence="5">
    <location>
        <begin position="8"/>
        <end position="22"/>
    </location>
</feature>
<dbReference type="PRINTS" id="PR00881">
    <property type="entry name" value="L7ARS6FAMILY"/>
</dbReference>
<dbReference type="Pfam" id="PF01248">
    <property type="entry name" value="Ribosomal_L7Ae"/>
    <property type="match status" value="1"/>
</dbReference>
<keyword evidence="3 4" id="KW-0687">Ribonucleoprotein</keyword>
<name>A0ABQ7H7R5_DUNSA</name>
<evidence type="ECO:0000256" key="5">
    <source>
        <dbReference type="SAM" id="MobiDB-lite"/>
    </source>
</evidence>
<dbReference type="InterPro" id="IPR001921">
    <property type="entry name" value="Ribosomal_eL8_euk"/>
</dbReference>
<gene>
    <name evidence="7" type="ORF">DUNSADRAFT_3930</name>
</gene>
<dbReference type="Gene3D" id="3.30.1330.30">
    <property type="match status" value="1"/>
</dbReference>
<dbReference type="PRINTS" id="PR00882">
    <property type="entry name" value="RIBOSOMALL7A"/>
</dbReference>
<comment type="similarity">
    <text evidence="1 4">Belongs to the eukaryotic ribosomal protein eL8 family.</text>
</comment>
<dbReference type="SUPFAM" id="SSF55315">
    <property type="entry name" value="L30e-like"/>
    <property type="match status" value="1"/>
</dbReference>
<evidence type="ECO:0000256" key="2">
    <source>
        <dbReference type="ARBA" id="ARBA00022980"/>
    </source>
</evidence>
<comment type="caution">
    <text evidence="7">The sequence shown here is derived from an EMBL/GenBank/DDBJ whole genome shotgun (WGS) entry which is preliminary data.</text>
</comment>
<dbReference type="InterPro" id="IPR029064">
    <property type="entry name" value="Ribosomal_eL30-like_sf"/>
</dbReference>
<reference evidence="7" key="1">
    <citation type="submission" date="2017-08" db="EMBL/GenBank/DDBJ databases">
        <authorList>
            <person name="Polle J.E."/>
            <person name="Barry K."/>
            <person name="Cushman J."/>
            <person name="Schmutz J."/>
            <person name="Tran D."/>
            <person name="Hathwaick L.T."/>
            <person name="Yim W.C."/>
            <person name="Jenkins J."/>
            <person name="Mckie-Krisberg Z.M."/>
            <person name="Prochnik S."/>
            <person name="Lindquist E."/>
            <person name="Dockter R.B."/>
            <person name="Adam C."/>
            <person name="Molina H."/>
            <person name="Bunkerborg J."/>
            <person name="Jin E."/>
            <person name="Buchheim M."/>
            <person name="Magnuson J."/>
        </authorList>
    </citation>
    <scope>NUCLEOTIDE SEQUENCE</scope>
    <source>
        <strain evidence="7">CCAP 19/18</strain>
    </source>
</reference>
<evidence type="ECO:0000313" key="8">
    <source>
        <dbReference type="Proteomes" id="UP000815325"/>
    </source>
</evidence>
<sequence>MAPKKKVAPTPAGMKKPAAPAKQTNPLYEKRPKTFGLGAAPPPKTDLHRFVKWPKYVRLQRQRRVLQLRLKVPPQVNQFMTKTLDKNHAETLFKLLLKYRPEDKKQKRDRLKAEAEARAAGKEADKKKPVVVKYGINHITQLIESGKAQMVLIAHDVDPLELVVWLPALCKKMGVPYAIVKCKARLGAIVHKKTATALAVTAVKNEDQREFGKLAESFKAMYNDAPRVHWGGHILGPKSQVKHKKRERAIAKELAQRQNL</sequence>
<dbReference type="InterPro" id="IPR018492">
    <property type="entry name" value="Ribosomal_eL8/Nhp2"/>
</dbReference>